<organism evidence="7 8">
    <name type="scientific">Roseovarius albus</name>
    <dbReference type="NCBI Taxonomy" id="1247867"/>
    <lineage>
        <taxon>Bacteria</taxon>
        <taxon>Pseudomonadati</taxon>
        <taxon>Pseudomonadota</taxon>
        <taxon>Alphaproteobacteria</taxon>
        <taxon>Rhodobacterales</taxon>
        <taxon>Roseobacteraceae</taxon>
        <taxon>Roseovarius</taxon>
    </lineage>
</organism>
<dbReference type="GO" id="GO:0015562">
    <property type="term" value="F:efflux transmembrane transporter activity"/>
    <property type="evidence" value="ECO:0007669"/>
    <property type="project" value="TreeGrafter"/>
</dbReference>
<evidence type="ECO:0000256" key="4">
    <source>
        <dbReference type="SAM" id="SignalP"/>
    </source>
</evidence>
<sequence length="345" mass="37146">MRLISVTSAALLAIAAPLMAQEIIKPVKLMKVEDSDGSVTRQFFGRVVAKETVDLAFQVSGQIVEFPVTEGEPVKQGDLIAKLDLEPFEISLDQARVQKEQADRDLARFKLLEGNTVSQVSVDDAQTADDLAKINLRDAERNLNEATLLAPFDGLVAARSLSNFTTINAGTPVVRLHDMSDLRIEIDVPEVLFQQAGKDPDFEIFAQFPASDETFPVEVREFNAETSTIGQTFTITFGMAPPEHLVILPGSSATVIAIQQGQTEHFTVPAAAIVTENDGSTSVMVFEPTSDDQGTMSPRPVEITPSNKGEVQVVSGLNPGDEIAAAGASELSDGQTVRRFTGFAN</sequence>
<dbReference type="InterPro" id="IPR058625">
    <property type="entry name" value="MdtA-like_BSH"/>
</dbReference>
<evidence type="ECO:0000256" key="1">
    <source>
        <dbReference type="ARBA" id="ARBA00004196"/>
    </source>
</evidence>
<dbReference type="AlphaFoldDB" id="A0A1X6Z8K9"/>
<gene>
    <name evidence="7" type="primary">bepF_2</name>
    <name evidence="7" type="ORF">ROA7450_02132</name>
</gene>
<dbReference type="OrthoDB" id="9813967at2"/>
<dbReference type="Pfam" id="PF25917">
    <property type="entry name" value="BSH_RND"/>
    <property type="match status" value="1"/>
</dbReference>
<dbReference type="NCBIfam" id="TIGR01730">
    <property type="entry name" value="RND_mfp"/>
    <property type="match status" value="1"/>
</dbReference>
<proteinExistence type="inferred from homology"/>
<comment type="similarity">
    <text evidence="2">Belongs to the membrane fusion protein (MFP) (TC 8.A.1) family.</text>
</comment>
<feature type="signal peptide" evidence="4">
    <location>
        <begin position="1"/>
        <end position="20"/>
    </location>
</feature>
<dbReference type="RefSeq" id="WP_085805663.1">
    <property type="nucleotide sequence ID" value="NZ_FWFX01000006.1"/>
</dbReference>
<evidence type="ECO:0000313" key="8">
    <source>
        <dbReference type="Proteomes" id="UP000193061"/>
    </source>
</evidence>
<dbReference type="Gene3D" id="2.40.50.100">
    <property type="match status" value="1"/>
</dbReference>
<dbReference type="PANTHER" id="PTHR30469:SF20">
    <property type="entry name" value="EFFLUX RND TRANSPORTER PERIPLASMIC ADAPTOR SUBUNIT"/>
    <property type="match status" value="1"/>
</dbReference>
<dbReference type="InterPro" id="IPR058627">
    <property type="entry name" value="MdtA-like_C"/>
</dbReference>
<evidence type="ECO:0000313" key="7">
    <source>
        <dbReference type="EMBL" id="SLN44138.1"/>
    </source>
</evidence>
<feature type="chain" id="PRO_5011965060" evidence="4">
    <location>
        <begin position="21"/>
        <end position="345"/>
    </location>
</feature>
<accession>A0A1X6Z8K9</accession>
<keyword evidence="8" id="KW-1185">Reference proteome</keyword>
<evidence type="ECO:0000259" key="5">
    <source>
        <dbReference type="Pfam" id="PF25917"/>
    </source>
</evidence>
<dbReference type="SUPFAM" id="SSF111369">
    <property type="entry name" value="HlyD-like secretion proteins"/>
    <property type="match status" value="1"/>
</dbReference>
<dbReference type="Pfam" id="PF25967">
    <property type="entry name" value="RND-MFP_C"/>
    <property type="match status" value="1"/>
</dbReference>
<keyword evidence="4" id="KW-0732">Signal</keyword>
<dbReference type="Gene3D" id="2.40.30.170">
    <property type="match status" value="1"/>
</dbReference>
<protein>
    <submittedName>
        <fullName evidence="7">Efflux pump periplasmic linker BepF</fullName>
    </submittedName>
</protein>
<dbReference type="PANTHER" id="PTHR30469">
    <property type="entry name" value="MULTIDRUG RESISTANCE PROTEIN MDTA"/>
    <property type="match status" value="1"/>
</dbReference>
<feature type="domain" description="Multidrug resistance protein MdtA-like barrel-sandwich hybrid" evidence="5">
    <location>
        <begin position="51"/>
        <end position="171"/>
    </location>
</feature>
<reference evidence="7 8" key="1">
    <citation type="submission" date="2017-03" db="EMBL/GenBank/DDBJ databases">
        <authorList>
            <person name="Afonso C.L."/>
            <person name="Miller P.J."/>
            <person name="Scott M.A."/>
            <person name="Spackman E."/>
            <person name="Goraichik I."/>
            <person name="Dimitrov K.M."/>
            <person name="Suarez D.L."/>
            <person name="Swayne D.E."/>
        </authorList>
    </citation>
    <scope>NUCLEOTIDE SEQUENCE [LARGE SCALE GENOMIC DNA]</scope>
    <source>
        <strain evidence="7 8">CECT 7450</strain>
    </source>
</reference>
<comment type="subcellular location">
    <subcellularLocation>
        <location evidence="1">Cell envelope</location>
    </subcellularLocation>
</comment>
<dbReference type="GO" id="GO:1990281">
    <property type="term" value="C:efflux pump complex"/>
    <property type="evidence" value="ECO:0007669"/>
    <property type="project" value="TreeGrafter"/>
</dbReference>
<dbReference type="EMBL" id="FWFX01000006">
    <property type="protein sequence ID" value="SLN44138.1"/>
    <property type="molecule type" value="Genomic_DNA"/>
</dbReference>
<dbReference type="Gene3D" id="1.10.287.470">
    <property type="entry name" value="Helix hairpin bin"/>
    <property type="match status" value="1"/>
</dbReference>
<evidence type="ECO:0000259" key="6">
    <source>
        <dbReference type="Pfam" id="PF25967"/>
    </source>
</evidence>
<dbReference type="Proteomes" id="UP000193061">
    <property type="component" value="Unassembled WGS sequence"/>
</dbReference>
<dbReference type="Gene3D" id="2.40.420.20">
    <property type="match status" value="1"/>
</dbReference>
<dbReference type="InterPro" id="IPR006143">
    <property type="entry name" value="RND_pump_MFP"/>
</dbReference>
<keyword evidence="3" id="KW-0813">Transport</keyword>
<evidence type="ECO:0000256" key="3">
    <source>
        <dbReference type="ARBA" id="ARBA00022448"/>
    </source>
</evidence>
<name>A0A1X6Z8K9_9RHOB</name>
<feature type="domain" description="Multidrug resistance protein MdtA-like C-terminal permuted SH3" evidence="6">
    <location>
        <begin position="267"/>
        <end position="323"/>
    </location>
</feature>
<evidence type="ECO:0000256" key="2">
    <source>
        <dbReference type="ARBA" id="ARBA00009477"/>
    </source>
</evidence>